<evidence type="ECO:0000313" key="1">
    <source>
        <dbReference type="EMBL" id="WTT22683.1"/>
    </source>
</evidence>
<sequence length="165" mass="18041">MSTDSWESGSGPLLRRRFRVAMGDTDAAQVIYFAAPTRWAESMSSEWLADVGFATSRMLATGFGLPAVHAELSYRSPLRLDDELDATLWLDKLSKRSLTFRSDFALVGAPEPAVQMRLTQVYARTSGEGLESIPLPDELVAHLRGVGEGVSLPTPSIDTRVEKSP</sequence>
<dbReference type="Pfam" id="PF13279">
    <property type="entry name" value="4HBT_2"/>
    <property type="match status" value="1"/>
</dbReference>
<reference evidence="1" key="1">
    <citation type="submission" date="2022-10" db="EMBL/GenBank/DDBJ databases">
        <title>The complete genomes of actinobacterial strains from the NBC collection.</title>
        <authorList>
            <person name="Joergensen T.S."/>
            <person name="Alvarez Arevalo M."/>
            <person name="Sterndorff E.B."/>
            <person name="Faurdal D."/>
            <person name="Vuksanovic O."/>
            <person name="Mourched A.-S."/>
            <person name="Charusanti P."/>
            <person name="Shaw S."/>
            <person name="Blin K."/>
            <person name="Weber T."/>
        </authorList>
    </citation>
    <scope>NUCLEOTIDE SEQUENCE</scope>
    <source>
        <strain evidence="1">NBC_00093</strain>
    </source>
</reference>
<organism evidence="1">
    <name type="scientific">Streptomyces sp. NBC_00093</name>
    <dbReference type="NCBI Taxonomy" id="2975649"/>
    <lineage>
        <taxon>Bacteria</taxon>
        <taxon>Bacillati</taxon>
        <taxon>Actinomycetota</taxon>
        <taxon>Actinomycetes</taxon>
        <taxon>Kitasatosporales</taxon>
        <taxon>Streptomycetaceae</taxon>
        <taxon>Streptomyces</taxon>
    </lineage>
</organism>
<dbReference type="CDD" id="cd00586">
    <property type="entry name" value="4HBT"/>
    <property type="match status" value="1"/>
</dbReference>
<protein>
    <submittedName>
        <fullName evidence="1">Acyl-CoA thioesterase</fullName>
    </submittedName>
</protein>
<name>A0AAU2AGT8_9ACTN</name>
<proteinExistence type="predicted"/>
<dbReference type="Gene3D" id="3.10.129.10">
    <property type="entry name" value="Hotdog Thioesterase"/>
    <property type="match status" value="1"/>
</dbReference>
<accession>A0AAU2AGT8</accession>
<dbReference type="InterPro" id="IPR029069">
    <property type="entry name" value="HotDog_dom_sf"/>
</dbReference>
<dbReference type="EMBL" id="CP108222">
    <property type="protein sequence ID" value="WTT22683.1"/>
    <property type="molecule type" value="Genomic_DNA"/>
</dbReference>
<dbReference type="SUPFAM" id="SSF54637">
    <property type="entry name" value="Thioesterase/thiol ester dehydrase-isomerase"/>
    <property type="match status" value="1"/>
</dbReference>
<dbReference type="AlphaFoldDB" id="A0AAU2AGT8"/>
<gene>
    <name evidence="1" type="ORF">OHA22_47675</name>
</gene>